<dbReference type="EMBL" id="FOHX01000032">
    <property type="protein sequence ID" value="SEU47837.1"/>
    <property type="molecule type" value="Genomic_DNA"/>
</dbReference>
<dbReference type="AlphaFoldDB" id="A0A1I0LVD3"/>
<dbReference type="RefSeq" id="WP_177241267.1">
    <property type="nucleotide sequence ID" value="NZ_FOHX01000032.1"/>
</dbReference>
<dbReference type="Proteomes" id="UP000199361">
    <property type="component" value="Unassembled WGS sequence"/>
</dbReference>
<keyword evidence="2" id="KW-1185">Reference proteome</keyword>
<sequence>MTSETSALIQQVIADARLADISVDTTPLLRLDEMSEEEAIATIDAVYRSILSDEPSE</sequence>
<reference evidence="1 2" key="1">
    <citation type="submission" date="2016-10" db="EMBL/GenBank/DDBJ databases">
        <authorList>
            <person name="de Groot N.N."/>
        </authorList>
    </citation>
    <scope>NUCLEOTIDE SEQUENCE [LARGE SCALE GENOMIC DNA]</scope>
    <source>
        <strain evidence="1 2">CGMCC 4.5598</strain>
    </source>
</reference>
<protein>
    <submittedName>
        <fullName evidence="1">Uncharacterized protein</fullName>
    </submittedName>
</protein>
<accession>A0A1I0LVD3</accession>
<organism evidence="1 2">
    <name type="scientific">Nonomuraea wenchangensis</name>
    <dbReference type="NCBI Taxonomy" id="568860"/>
    <lineage>
        <taxon>Bacteria</taxon>
        <taxon>Bacillati</taxon>
        <taxon>Actinomycetota</taxon>
        <taxon>Actinomycetes</taxon>
        <taxon>Streptosporangiales</taxon>
        <taxon>Streptosporangiaceae</taxon>
        <taxon>Nonomuraea</taxon>
    </lineage>
</organism>
<dbReference type="STRING" id="568860.SAMN05421811_13218"/>
<evidence type="ECO:0000313" key="2">
    <source>
        <dbReference type="Proteomes" id="UP000199361"/>
    </source>
</evidence>
<evidence type="ECO:0000313" key="1">
    <source>
        <dbReference type="EMBL" id="SEU47837.1"/>
    </source>
</evidence>
<proteinExistence type="predicted"/>
<gene>
    <name evidence="1" type="ORF">SAMN05421811_13218</name>
</gene>
<name>A0A1I0LVD3_9ACTN</name>